<comment type="catalytic activity">
    <reaction evidence="5">
        <text>1D-myo-inositol 1,3,4-trisphosphate + H2O = 1D-myo-inositol 3,4-bisphosphate + phosphate</text>
        <dbReference type="Rhea" id="RHEA:70319"/>
        <dbReference type="ChEBI" id="CHEBI:15377"/>
        <dbReference type="ChEBI" id="CHEBI:43474"/>
        <dbReference type="ChEBI" id="CHEBI:58414"/>
        <dbReference type="ChEBI" id="CHEBI:83241"/>
    </reaction>
    <physiologicalReaction direction="left-to-right" evidence="5">
        <dbReference type="Rhea" id="RHEA:70320"/>
    </physiologicalReaction>
</comment>
<evidence type="ECO:0000256" key="8">
    <source>
        <dbReference type="PIRSR" id="PIRSR600760-2"/>
    </source>
</evidence>
<dbReference type="PANTHER" id="PTHR43028:SF3">
    <property type="entry name" value="INOSITOL POLYPHOSPHATE 1-PHOSPHATASE"/>
    <property type="match status" value="1"/>
</dbReference>
<name>A0A8X6IYF6_NEPPI</name>
<dbReference type="GO" id="GO:0046872">
    <property type="term" value="F:metal ion binding"/>
    <property type="evidence" value="ECO:0007669"/>
    <property type="project" value="UniProtKB-KW"/>
</dbReference>
<dbReference type="Proteomes" id="UP000887013">
    <property type="component" value="Unassembled WGS sequence"/>
</dbReference>
<keyword evidence="10" id="KW-1185">Reference proteome</keyword>
<evidence type="ECO:0000256" key="1">
    <source>
        <dbReference type="ARBA" id="ARBA00009759"/>
    </source>
</evidence>
<dbReference type="Pfam" id="PF00459">
    <property type="entry name" value="Inositol_P"/>
    <property type="match status" value="1"/>
</dbReference>
<dbReference type="PROSITE" id="PS00629">
    <property type="entry name" value="IMP_1"/>
    <property type="match status" value="1"/>
</dbReference>
<dbReference type="OrthoDB" id="9977309at2759"/>
<accession>A0A8X6IYF6</accession>
<dbReference type="InterPro" id="IPR020583">
    <property type="entry name" value="Inositol_monoP_metal-BS"/>
</dbReference>
<evidence type="ECO:0000256" key="5">
    <source>
        <dbReference type="ARBA" id="ARBA00044465"/>
    </source>
</evidence>
<feature type="binding site" evidence="8">
    <location>
        <position position="161"/>
    </location>
    <ligand>
        <name>Mg(2+)</name>
        <dbReference type="ChEBI" id="CHEBI:18420"/>
        <label>1</label>
        <note>catalytic</note>
    </ligand>
</feature>
<evidence type="ECO:0000256" key="6">
    <source>
        <dbReference type="ARBA" id="ARBA00044478"/>
    </source>
</evidence>
<dbReference type="EC" id="3.1.3.57" evidence="7"/>
<proteinExistence type="inferred from homology"/>
<keyword evidence="2" id="KW-0452">Lithium</keyword>
<evidence type="ECO:0000256" key="2">
    <source>
        <dbReference type="ARBA" id="ARBA00022671"/>
    </source>
</evidence>
<dbReference type="GO" id="GO:0004441">
    <property type="term" value="F:inositol-1,4-bisphosphate 1-phosphatase activity"/>
    <property type="evidence" value="ECO:0007669"/>
    <property type="project" value="UniProtKB-EC"/>
</dbReference>
<evidence type="ECO:0000256" key="3">
    <source>
        <dbReference type="ARBA" id="ARBA00022723"/>
    </source>
</evidence>
<reference evidence="9" key="1">
    <citation type="submission" date="2020-08" db="EMBL/GenBank/DDBJ databases">
        <title>Multicomponent nature underlies the extraordinary mechanical properties of spider dragline silk.</title>
        <authorList>
            <person name="Kono N."/>
            <person name="Nakamura H."/>
            <person name="Mori M."/>
            <person name="Yoshida Y."/>
            <person name="Ohtoshi R."/>
            <person name="Malay A.D."/>
            <person name="Moran D.A.P."/>
            <person name="Tomita M."/>
            <person name="Numata K."/>
            <person name="Arakawa K."/>
        </authorList>
    </citation>
    <scope>NUCLEOTIDE SEQUENCE</scope>
</reference>
<evidence type="ECO:0000256" key="4">
    <source>
        <dbReference type="ARBA" id="ARBA00022842"/>
    </source>
</evidence>
<feature type="binding site" evidence="8">
    <location>
        <position position="86"/>
    </location>
    <ligand>
        <name>Mg(2+)</name>
        <dbReference type="ChEBI" id="CHEBI:18420"/>
        <label>1</label>
        <note>catalytic</note>
    </ligand>
</feature>
<dbReference type="InterPro" id="IPR020550">
    <property type="entry name" value="Inositol_monophosphatase_CS"/>
</dbReference>
<dbReference type="PANTHER" id="PTHR43028">
    <property type="entry name" value="3'(2'),5'-BISPHOSPHATE NUCLEOTIDASE 1"/>
    <property type="match status" value="1"/>
</dbReference>
<comment type="caution">
    <text evidence="9">The sequence shown here is derived from an EMBL/GenBank/DDBJ whole genome shotgun (WGS) entry which is preliminary data.</text>
</comment>
<feature type="binding site" evidence="8">
    <location>
        <position position="304"/>
    </location>
    <ligand>
        <name>Mg(2+)</name>
        <dbReference type="ChEBI" id="CHEBI:18420"/>
        <label>1</label>
        <note>catalytic</note>
    </ligand>
</feature>
<dbReference type="Gene3D" id="3.40.190.80">
    <property type="match status" value="1"/>
</dbReference>
<sequence>MASESILLSDLLQCLVECSQKAAKIAQIFRDENDLFQLLVEEKSQAEKNKRFVQDFKTLADVLVQETIKRDVGQKFPSLTSNIHGEEQNSFQNSLGESIRVELTDSKEDTATLLSKVLDGRDQIATSLALVVHSRDLICENQYSSSCLIPANNIGIWIDPIDSTAEFIHGKNKETDDLGIQHYGLKCVCVLIGAYELQSGKPILGVVNQPFYNKETDTSQWESKYFWSINCDPEFVTSDTLQSESQREERVIVLSSSESKELQDIISTKYRIVHTAGAGYKSLLVACKKVDLYVLSQGTTYFWDTCGPHALLSTQGGGIVKFDEVMNVTDIRNSGGLLDKQIKYFSKGENVAIDSFRNANGIIAFRNVEDVIELIELLHEREYMSNK</sequence>
<dbReference type="AlphaFoldDB" id="A0A8X6IYF6"/>
<dbReference type="InterPro" id="IPR044897">
    <property type="entry name" value="INPP1_dom_1"/>
</dbReference>
<dbReference type="Gene3D" id="4.10.460.10">
    <property type="entry name" value="Inositol Polyphosphate 1-phosphatase, domain 1"/>
    <property type="match status" value="1"/>
</dbReference>
<keyword evidence="4 8" id="KW-0460">Magnesium</keyword>
<dbReference type="Gene3D" id="3.30.540.10">
    <property type="entry name" value="Fructose-1,6-Bisphosphatase, subunit A, domain 1"/>
    <property type="match status" value="1"/>
</dbReference>
<evidence type="ECO:0000313" key="10">
    <source>
        <dbReference type="Proteomes" id="UP000887013"/>
    </source>
</evidence>
<feature type="binding site" evidence="8">
    <location>
        <position position="162"/>
    </location>
    <ligand>
        <name>Mg(2+)</name>
        <dbReference type="ChEBI" id="CHEBI:18420"/>
        <label>1</label>
        <note>catalytic</note>
    </ligand>
</feature>
<comment type="similarity">
    <text evidence="1">Belongs to the inositol monophosphatase superfamily.</text>
</comment>
<dbReference type="InterPro" id="IPR000760">
    <property type="entry name" value="Inositol_monophosphatase-like"/>
</dbReference>
<dbReference type="InterPro" id="IPR050725">
    <property type="entry name" value="CysQ/Inositol_MonoPase"/>
</dbReference>
<comment type="catalytic activity">
    <reaction evidence="6">
        <text>1D-myo-inositol 1,4-bisphosphate + H2O = 1D-myo-inositol 4-phosphate + phosphate</text>
        <dbReference type="Rhea" id="RHEA:15553"/>
        <dbReference type="ChEBI" id="CHEBI:15377"/>
        <dbReference type="ChEBI" id="CHEBI:43474"/>
        <dbReference type="ChEBI" id="CHEBI:58282"/>
        <dbReference type="ChEBI" id="CHEBI:58469"/>
        <dbReference type="EC" id="3.1.3.57"/>
    </reaction>
    <physiologicalReaction direction="left-to-right" evidence="6">
        <dbReference type="Rhea" id="RHEA:15554"/>
    </physiologicalReaction>
</comment>
<keyword evidence="3 8" id="KW-0479">Metal-binding</keyword>
<feature type="binding site" evidence="8">
    <location>
        <position position="159"/>
    </location>
    <ligand>
        <name>Mg(2+)</name>
        <dbReference type="ChEBI" id="CHEBI:18420"/>
        <label>1</label>
        <note>catalytic</note>
    </ligand>
</feature>
<dbReference type="GO" id="GO:0046854">
    <property type="term" value="P:phosphatidylinositol phosphate biosynthetic process"/>
    <property type="evidence" value="ECO:0007669"/>
    <property type="project" value="InterPro"/>
</dbReference>
<evidence type="ECO:0000256" key="7">
    <source>
        <dbReference type="ARBA" id="ARBA00044519"/>
    </source>
</evidence>
<evidence type="ECO:0000313" key="9">
    <source>
        <dbReference type="EMBL" id="GFS66157.1"/>
    </source>
</evidence>
<organism evidence="9 10">
    <name type="scientific">Nephila pilipes</name>
    <name type="common">Giant wood spider</name>
    <name type="synonym">Nephila maculata</name>
    <dbReference type="NCBI Taxonomy" id="299642"/>
    <lineage>
        <taxon>Eukaryota</taxon>
        <taxon>Metazoa</taxon>
        <taxon>Ecdysozoa</taxon>
        <taxon>Arthropoda</taxon>
        <taxon>Chelicerata</taxon>
        <taxon>Arachnida</taxon>
        <taxon>Araneae</taxon>
        <taxon>Araneomorphae</taxon>
        <taxon>Entelegynae</taxon>
        <taxon>Araneoidea</taxon>
        <taxon>Nephilidae</taxon>
        <taxon>Nephila</taxon>
    </lineage>
</organism>
<dbReference type="EMBL" id="BMAW01048485">
    <property type="protein sequence ID" value="GFS66157.1"/>
    <property type="molecule type" value="Genomic_DNA"/>
</dbReference>
<gene>
    <name evidence="9" type="primary">INPP1</name>
    <name evidence="9" type="ORF">NPIL_188941</name>
</gene>
<dbReference type="PROSITE" id="PS00630">
    <property type="entry name" value="IMP_2"/>
    <property type="match status" value="1"/>
</dbReference>
<protein>
    <recommendedName>
        <fullName evidence="7">inositol-1,4-bisphosphate 1-phosphatase</fullName>
        <ecNumber evidence="7">3.1.3.57</ecNumber>
    </recommendedName>
</protein>
<dbReference type="SUPFAM" id="SSF56655">
    <property type="entry name" value="Carbohydrate phosphatase"/>
    <property type="match status" value="1"/>
</dbReference>
<comment type="cofactor">
    <cofactor evidence="8">
        <name>Mg(2+)</name>
        <dbReference type="ChEBI" id="CHEBI:18420"/>
    </cofactor>
</comment>